<accession>A0A8S9PPR0</accession>
<dbReference type="AlphaFoldDB" id="A0A8S9PPR0"/>
<gene>
    <name evidence="1" type="ORF">F2Q69_00050369</name>
</gene>
<name>A0A8S9PPR0_BRACR</name>
<protein>
    <submittedName>
        <fullName evidence="1">Uncharacterized protein</fullName>
    </submittedName>
</protein>
<comment type="caution">
    <text evidence="1">The sequence shown here is derived from an EMBL/GenBank/DDBJ whole genome shotgun (WGS) entry which is preliminary data.</text>
</comment>
<organism evidence="1 2">
    <name type="scientific">Brassica cretica</name>
    <name type="common">Mustard</name>
    <dbReference type="NCBI Taxonomy" id="69181"/>
    <lineage>
        <taxon>Eukaryota</taxon>
        <taxon>Viridiplantae</taxon>
        <taxon>Streptophyta</taxon>
        <taxon>Embryophyta</taxon>
        <taxon>Tracheophyta</taxon>
        <taxon>Spermatophyta</taxon>
        <taxon>Magnoliopsida</taxon>
        <taxon>eudicotyledons</taxon>
        <taxon>Gunneridae</taxon>
        <taxon>Pentapetalae</taxon>
        <taxon>rosids</taxon>
        <taxon>malvids</taxon>
        <taxon>Brassicales</taxon>
        <taxon>Brassicaceae</taxon>
        <taxon>Brassiceae</taxon>
        <taxon>Brassica</taxon>
    </lineage>
</organism>
<reference evidence="1" key="1">
    <citation type="submission" date="2019-12" db="EMBL/GenBank/DDBJ databases">
        <title>Genome sequencing and annotation of Brassica cretica.</title>
        <authorList>
            <person name="Studholme D.J."/>
            <person name="Sarris P."/>
        </authorList>
    </citation>
    <scope>NUCLEOTIDE SEQUENCE</scope>
    <source>
        <strain evidence="1">PFS-109/04</strain>
        <tissue evidence="1">Leaf</tissue>
    </source>
</reference>
<evidence type="ECO:0000313" key="2">
    <source>
        <dbReference type="Proteomes" id="UP000712600"/>
    </source>
</evidence>
<dbReference type="EMBL" id="QGKX02001347">
    <property type="protein sequence ID" value="KAF3523184.1"/>
    <property type="molecule type" value="Genomic_DNA"/>
</dbReference>
<evidence type="ECO:0000313" key="1">
    <source>
        <dbReference type="EMBL" id="KAF3523184.1"/>
    </source>
</evidence>
<sequence length="149" mass="17651">MRFISKDGEFSSSSSSEREATRDFLKEKRESERYEFHFFTAGSYVSVSAWDWAMEMELLDSLFKNDGTIGFRHNELSIMVDEETKAITTAMSFRMTFINLVRVEELLMMDKRVYGRMREMSNDKKRDSQRLTNHQGMELRMIELLKVDV</sequence>
<proteinExistence type="predicted"/>
<dbReference type="Proteomes" id="UP000712600">
    <property type="component" value="Unassembled WGS sequence"/>
</dbReference>